<dbReference type="OrthoDB" id="88410at2759"/>
<proteinExistence type="predicted"/>
<name>A0A504YU07_FASGI</name>
<organism evidence="1 2">
    <name type="scientific">Fasciola gigantica</name>
    <name type="common">Giant liver fluke</name>
    <dbReference type="NCBI Taxonomy" id="46835"/>
    <lineage>
        <taxon>Eukaryota</taxon>
        <taxon>Metazoa</taxon>
        <taxon>Spiralia</taxon>
        <taxon>Lophotrochozoa</taxon>
        <taxon>Platyhelminthes</taxon>
        <taxon>Trematoda</taxon>
        <taxon>Digenea</taxon>
        <taxon>Plagiorchiida</taxon>
        <taxon>Echinostomata</taxon>
        <taxon>Echinostomatoidea</taxon>
        <taxon>Fasciolidae</taxon>
        <taxon>Fasciola</taxon>
    </lineage>
</organism>
<dbReference type="EMBL" id="SUNJ01004976">
    <property type="protein sequence ID" value="TPP64009.1"/>
    <property type="molecule type" value="Genomic_DNA"/>
</dbReference>
<sequence>MKVQTNHATKFNLHVSALVPQFHSVLERHNIHLFGKILNTFSKSVNRSHDFCLNPSRLRQTSALRYPIMVVADYWNEVNWCYTARCNRCGKMTWQGCGKHVQQVMASVPESNRCKCPR</sequence>
<evidence type="ECO:0000313" key="1">
    <source>
        <dbReference type="EMBL" id="TPP64009.1"/>
    </source>
</evidence>
<protein>
    <submittedName>
        <fullName evidence="1">Uncharacterized protein</fullName>
    </submittedName>
</protein>
<keyword evidence="2" id="KW-1185">Reference proteome</keyword>
<reference evidence="1 2" key="1">
    <citation type="submission" date="2019-04" db="EMBL/GenBank/DDBJ databases">
        <title>Annotation for the trematode Fasciola gigantica.</title>
        <authorList>
            <person name="Choi Y.-J."/>
        </authorList>
    </citation>
    <scope>NUCLEOTIDE SEQUENCE [LARGE SCALE GENOMIC DNA]</scope>
    <source>
        <strain evidence="1">Uganda_cow_1</strain>
    </source>
</reference>
<gene>
    <name evidence="1" type="ORF">FGIG_06694</name>
</gene>
<dbReference type="Proteomes" id="UP000316759">
    <property type="component" value="Unassembled WGS sequence"/>
</dbReference>
<dbReference type="AlphaFoldDB" id="A0A504YU07"/>
<evidence type="ECO:0000313" key="2">
    <source>
        <dbReference type="Proteomes" id="UP000316759"/>
    </source>
</evidence>
<accession>A0A504YU07</accession>
<dbReference type="PANTHER" id="PTHR34724:SF2">
    <property type="entry name" value="OS12G0596101 PROTEIN"/>
    <property type="match status" value="1"/>
</dbReference>
<comment type="caution">
    <text evidence="1">The sequence shown here is derived from an EMBL/GenBank/DDBJ whole genome shotgun (WGS) entry which is preliminary data.</text>
</comment>
<dbReference type="PANTHER" id="PTHR34724">
    <property type="entry name" value="OS12G0596101 PROTEIN"/>
    <property type="match status" value="1"/>
</dbReference>